<accession>A0A0J6FAB0</accession>
<reference evidence="1 2" key="1">
    <citation type="submission" date="2007-06" db="EMBL/GenBank/DDBJ databases">
        <title>The Genome Sequence of Coccidioides posadasii RMSCC_3488.</title>
        <authorList>
            <consortium name="Coccidioides Genome Resources Consortium"/>
            <consortium name="The Broad Institute Genome Sequencing Platform"/>
            <person name="Henn M.R."/>
            <person name="Sykes S."/>
            <person name="Young S."/>
            <person name="Jaffe D."/>
            <person name="Berlin A."/>
            <person name="Alvarez P."/>
            <person name="Butler J."/>
            <person name="Gnerre S."/>
            <person name="Grabherr M."/>
            <person name="Mauceli E."/>
            <person name="Brockman W."/>
            <person name="Kodira C."/>
            <person name="Alvarado L."/>
            <person name="Zeng Q."/>
            <person name="Crawford M."/>
            <person name="Antoine C."/>
            <person name="Devon K."/>
            <person name="Galgiani J."/>
            <person name="Orsborn K."/>
            <person name="Lewis M.L."/>
            <person name="Nusbaum C."/>
            <person name="Galagan J."/>
            <person name="Birren B."/>
        </authorList>
    </citation>
    <scope>NUCLEOTIDE SEQUENCE [LARGE SCALE GENOMIC DNA]</scope>
    <source>
        <strain evidence="1 2">RMSCC 3488</strain>
    </source>
</reference>
<reference evidence="2" key="2">
    <citation type="journal article" date="2009" name="Genome Res.">
        <title>Comparative genomic analyses of the human fungal pathogens Coccidioides and their relatives.</title>
        <authorList>
            <person name="Sharpton T.J."/>
            <person name="Stajich J.E."/>
            <person name="Rounsley S.D."/>
            <person name="Gardner M.J."/>
            <person name="Wortman J.R."/>
            <person name="Jordar V.S."/>
            <person name="Maiti R."/>
            <person name="Kodira C.D."/>
            <person name="Neafsey D.E."/>
            <person name="Zeng Q."/>
            <person name="Hung C.-Y."/>
            <person name="McMahan C."/>
            <person name="Muszewska A."/>
            <person name="Grynberg M."/>
            <person name="Mandel M.A."/>
            <person name="Kellner E.M."/>
            <person name="Barker B.M."/>
            <person name="Galgiani J.N."/>
            <person name="Orbach M.J."/>
            <person name="Kirkland T.N."/>
            <person name="Cole G.T."/>
            <person name="Henn M.R."/>
            <person name="Birren B.W."/>
            <person name="Taylor J.W."/>
        </authorList>
    </citation>
    <scope>NUCLEOTIDE SEQUENCE [LARGE SCALE GENOMIC DNA]</scope>
    <source>
        <strain evidence="2">RMSCC 3488</strain>
    </source>
</reference>
<sequence length="185" mass="19815">MSQIRAEGFSRFWIKFSDCLHLQLVQTAFDGSPAAIMLSCEVQNVFDSRRFCLTPTLDYIHLTMSHPQKLNPPFPLLGARDPPSSIPAEPVGSSALMPALLSTASGVILDIGPGTGTQMPLLTNPGIKAIYGAEPTDGLHTDLLAKIDSCGLSSKYQILPLRRRAAIPHPSLGQGGLQGAGQRRL</sequence>
<dbReference type="OrthoDB" id="540004at2759"/>
<dbReference type="AlphaFoldDB" id="A0A0J6FAB0"/>
<evidence type="ECO:0000313" key="2">
    <source>
        <dbReference type="Proteomes" id="UP000054567"/>
    </source>
</evidence>
<reference evidence="2" key="3">
    <citation type="journal article" date="2010" name="Genome Res.">
        <title>Population genomic sequencing of Coccidioides fungi reveals recent hybridization and transposon control.</title>
        <authorList>
            <person name="Neafsey D.E."/>
            <person name="Barker B.M."/>
            <person name="Sharpton T.J."/>
            <person name="Stajich J.E."/>
            <person name="Park D.J."/>
            <person name="Whiston E."/>
            <person name="Hung C.-Y."/>
            <person name="McMahan C."/>
            <person name="White J."/>
            <person name="Sykes S."/>
            <person name="Heiman D."/>
            <person name="Young S."/>
            <person name="Zeng Q."/>
            <person name="Abouelleil A."/>
            <person name="Aftuck L."/>
            <person name="Bessette D."/>
            <person name="Brown A."/>
            <person name="FitzGerald M."/>
            <person name="Lui A."/>
            <person name="Macdonald J.P."/>
            <person name="Priest M."/>
            <person name="Orbach M.J."/>
            <person name="Galgiani J.N."/>
            <person name="Kirkland T.N."/>
            <person name="Cole G.T."/>
            <person name="Birren B.W."/>
            <person name="Henn M.R."/>
            <person name="Taylor J.W."/>
            <person name="Rounsley S.D."/>
        </authorList>
    </citation>
    <scope>NUCLEOTIDE SEQUENCE [LARGE SCALE GENOMIC DNA]</scope>
    <source>
        <strain evidence="2">RMSCC 3488</strain>
    </source>
</reference>
<gene>
    <name evidence="1" type="ORF">CPAG_03488</name>
</gene>
<dbReference type="Proteomes" id="UP000054567">
    <property type="component" value="Unassembled WGS sequence"/>
</dbReference>
<organism evidence="1 2">
    <name type="scientific">Coccidioides posadasii RMSCC 3488</name>
    <dbReference type="NCBI Taxonomy" id="454284"/>
    <lineage>
        <taxon>Eukaryota</taxon>
        <taxon>Fungi</taxon>
        <taxon>Dikarya</taxon>
        <taxon>Ascomycota</taxon>
        <taxon>Pezizomycotina</taxon>
        <taxon>Eurotiomycetes</taxon>
        <taxon>Eurotiomycetidae</taxon>
        <taxon>Onygenales</taxon>
        <taxon>Onygenaceae</taxon>
        <taxon>Coccidioides</taxon>
    </lineage>
</organism>
<proteinExistence type="predicted"/>
<name>A0A0J6FAB0_COCPO</name>
<dbReference type="VEuPathDB" id="FungiDB:CPAG_03488"/>
<dbReference type="EMBL" id="DS268110">
    <property type="protein sequence ID" value="KMM67153.1"/>
    <property type="molecule type" value="Genomic_DNA"/>
</dbReference>
<protein>
    <submittedName>
        <fullName evidence="1">Uncharacterized protein</fullName>
    </submittedName>
</protein>
<evidence type="ECO:0000313" key="1">
    <source>
        <dbReference type="EMBL" id="KMM67153.1"/>
    </source>
</evidence>